<evidence type="ECO:0000313" key="3">
    <source>
        <dbReference type="Proteomes" id="UP000244855"/>
    </source>
</evidence>
<organism evidence="2 3">
    <name type="scientific">Periconia macrospinosa</name>
    <dbReference type="NCBI Taxonomy" id="97972"/>
    <lineage>
        <taxon>Eukaryota</taxon>
        <taxon>Fungi</taxon>
        <taxon>Dikarya</taxon>
        <taxon>Ascomycota</taxon>
        <taxon>Pezizomycotina</taxon>
        <taxon>Dothideomycetes</taxon>
        <taxon>Pleosporomycetidae</taxon>
        <taxon>Pleosporales</taxon>
        <taxon>Massarineae</taxon>
        <taxon>Periconiaceae</taxon>
        <taxon>Periconia</taxon>
    </lineage>
</organism>
<dbReference type="AlphaFoldDB" id="A0A2V1DSI5"/>
<keyword evidence="3" id="KW-1185">Reference proteome</keyword>
<dbReference type="Proteomes" id="UP000244855">
    <property type="component" value="Unassembled WGS sequence"/>
</dbReference>
<evidence type="ECO:0000313" key="2">
    <source>
        <dbReference type="EMBL" id="PVI00175.1"/>
    </source>
</evidence>
<sequence>MEHELRKSQAQETQNVATALKHMTAYCSGTNSADPTLTHDVTPEDWKKLDRQRLLQQKLPDKHESQINVLRAKQERDIKNKLEKQKQQLEQLDKEMRHQLSQEEYHHAQEQDQLDSVMRMRRKRVEKRWDLRYEMWRKDWEKQKDQSLPGRVPQEEWPDKDDTGYLIHSTSAMAVYNSALTSLLMEVGHKAFETRIRAKCLLHHHHTTTTS</sequence>
<evidence type="ECO:0000256" key="1">
    <source>
        <dbReference type="SAM" id="Coils"/>
    </source>
</evidence>
<reference evidence="2 3" key="1">
    <citation type="journal article" date="2018" name="Sci. Rep.">
        <title>Comparative genomics provides insights into the lifestyle and reveals functional heterogeneity of dark septate endophytic fungi.</title>
        <authorList>
            <person name="Knapp D.G."/>
            <person name="Nemeth J.B."/>
            <person name="Barry K."/>
            <person name="Hainaut M."/>
            <person name="Henrissat B."/>
            <person name="Johnson J."/>
            <person name="Kuo A."/>
            <person name="Lim J.H.P."/>
            <person name="Lipzen A."/>
            <person name="Nolan M."/>
            <person name="Ohm R.A."/>
            <person name="Tamas L."/>
            <person name="Grigoriev I.V."/>
            <person name="Spatafora J.W."/>
            <person name="Nagy L.G."/>
            <person name="Kovacs G.M."/>
        </authorList>
    </citation>
    <scope>NUCLEOTIDE SEQUENCE [LARGE SCALE GENOMIC DNA]</scope>
    <source>
        <strain evidence="2 3">DSE2036</strain>
    </source>
</reference>
<feature type="coiled-coil region" evidence="1">
    <location>
        <begin position="72"/>
        <end position="102"/>
    </location>
</feature>
<protein>
    <submittedName>
        <fullName evidence="2">Uncharacterized protein</fullName>
    </submittedName>
</protein>
<name>A0A2V1DSI5_9PLEO</name>
<gene>
    <name evidence="2" type="ORF">DM02DRAFT_614525</name>
</gene>
<proteinExistence type="predicted"/>
<keyword evidence="1" id="KW-0175">Coiled coil</keyword>
<dbReference type="OrthoDB" id="9977870at2759"/>
<dbReference type="STRING" id="97972.A0A2V1DSI5"/>
<accession>A0A2V1DSI5</accession>
<dbReference type="EMBL" id="KZ805377">
    <property type="protein sequence ID" value="PVI00175.1"/>
    <property type="molecule type" value="Genomic_DNA"/>
</dbReference>